<evidence type="ECO:0000313" key="3">
    <source>
        <dbReference type="Proteomes" id="UP001250181"/>
    </source>
</evidence>
<dbReference type="Gene3D" id="1.10.260.40">
    <property type="entry name" value="lambda repressor-like DNA-binding domains"/>
    <property type="match status" value="1"/>
</dbReference>
<evidence type="ECO:0000259" key="1">
    <source>
        <dbReference type="PROSITE" id="PS50943"/>
    </source>
</evidence>
<dbReference type="RefSeq" id="WP_315878145.1">
    <property type="nucleotide sequence ID" value="NZ_JAWCTQ010000014.1"/>
</dbReference>
<sequence>MTEASDHRDEVTSKPRSLAEKLEHLLTVTAPSGQRPPSNEEVATAINIAAGEKTISATYVWQLRTGRKTNPTMRHLEALAQYCGVSAAYFLDEDESRKIDDQLSLLEALKQSDARDIALRSTGLSESSRQALHSMIDQLRKLEGLSDDEPGTGL</sequence>
<organism evidence="2 3">
    <name type="scientific">Streptomyces tamarix</name>
    <dbReference type="NCBI Taxonomy" id="3078565"/>
    <lineage>
        <taxon>Bacteria</taxon>
        <taxon>Bacillati</taxon>
        <taxon>Actinomycetota</taxon>
        <taxon>Actinomycetes</taxon>
        <taxon>Kitasatosporales</taxon>
        <taxon>Streptomycetaceae</taxon>
        <taxon>Streptomyces</taxon>
    </lineage>
</organism>
<gene>
    <name evidence="2" type="ORF">RND61_13440</name>
</gene>
<dbReference type="SUPFAM" id="SSF47413">
    <property type="entry name" value="lambda repressor-like DNA-binding domains"/>
    <property type="match status" value="1"/>
</dbReference>
<feature type="domain" description="HTH cro/C1-type" evidence="1">
    <location>
        <begin position="55"/>
        <end position="90"/>
    </location>
</feature>
<name>A0ABU3QJX6_9ACTN</name>
<dbReference type="Proteomes" id="UP001250181">
    <property type="component" value="Unassembled WGS sequence"/>
</dbReference>
<reference evidence="2 3" key="1">
    <citation type="submission" date="2023-09" db="EMBL/GenBank/DDBJ databases">
        <title>Streptomyces sp. nov.: A antagonism against Alternaria gaisen Producing Streptochlin, Isolated from Tamarix root soil.</title>
        <authorList>
            <person name="Chen Y."/>
        </authorList>
    </citation>
    <scope>NUCLEOTIDE SEQUENCE [LARGE SCALE GENOMIC DNA]</scope>
    <source>
        <strain evidence="2 3">TRM76323</strain>
    </source>
</reference>
<dbReference type="InterPro" id="IPR001387">
    <property type="entry name" value="Cro/C1-type_HTH"/>
</dbReference>
<dbReference type="InterPro" id="IPR010982">
    <property type="entry name" value="Lambda_DNA-bd_dom_sf"/>
</dbReference>
<dbReference type="EMBL" id="JAWCTQ010000014">
    <property type="protein sequence ID" value="MDT9683067.1"/>
    <property type="molecule type" value="Genomic_DNA"/>
</dbReference>
<evidence type="ECO:0000313" key="2">
    <source>
        <dbReference type="EMBL" id="MDT9683067.1"/>
    </source>
</evidence>
<accession>A0ABU3QJX6</accession>
<keyword evidence="3" id="KW-1185">Reference proteome</keyword>
<proteinExistence type="predicted"/>
<dbReference type="PROSITE" id="PS50943">
    <property type="entry name" value="HTH_CROC1"/>
    <property type="match status" value="1"/>
</dbReference>
<comment type="caution">
    <text evidence="2">The sequence shown here is derived from an EMBL/GenBank/DDBJ whole genome shotgun (WGS) entry which is preliminary data.</text>
</comment>
<protein>
    <submittedName>
        <fullName evidence="2">XRE family transcriptional regulator</fullName>
    </submittedName>
</protein>